<dbReference type="Proteomes" id="UP000269352">
    <property type="component" value="Unassembled WGS sequence"/>
</dbReference>
<dbReference type="PANTHER" id="PTHR33219">
    <property type="entry name" value="YLMG HOMOLOG PROTEIN 2, CHLOROPLASTIC"/>
    <property type="match status" value="1"/>
</dbReference>
<gene>
    <name evidence="3" type="primary">yggT</name>
    <name evidence="3" type="ORF">NO1_1579</name>
</gene>
<organism evidence="3 4">
    <name type="scientific">Termititenax aidoneus</name>
    <dbReference type="NCBI Taxonomy" id="2218524"/>
    <lineage>
        <taxon>Bacteria</taxon>
        <taxon>Bacillati</taxon>
        <taxon>Candidatus Margulisiibacteriota</taxon>
        <taxon>Candidatus Termititenacia</taxon>
        <taxon>Candidatus Termititenacales</taxon>
        <taxon>Candidatus Termititenacaceae</taxon>
        <taxon>Candidatus Termititenax</taxon>
    </lineage>
</organism>
<dbReference type="Pfam" id="PF02325">
    <property type="entry name" value="CCB3_YggT"/>
    <property type="match status" value="1"/>
</dbReference>
<dbReference type="AlphaFoldDB" id="A0A388TC63"/>
<keyword evidence="4" id="KW-1185">Reference proteome</keyword>
<accession>A0A388TC63</accession>
<comment type="similarity">
    <text evidence="1">Belongs to the YggT family.</text>
</comment>
<dbReference type="InterPro" id="IPR003425">
    <property type="entry name" value="CCB3/YggT"/>
</dbReference>
<evidence type="ECO:0000313" key="4">
    <source>
        <dbReference type="Proteomes" id="UP000269352"/>
    </source>
</evidence>
<evidence type="ECO:0000256" key="2">
    <source>
        <dbReference type="SAM" id="Phobius"/>
    </source>
</evidence>
<feature type="transmembrane region" description="Helical" evidence="2">
    <location>
        <begin position="62"/>
        <end position="86"/>
    </location>
</feature>
<protein>
    <submittedName>
        <fullName evidence="3">Protein YggT family</fullName>
    </submittedName>
</protein>
<dbReference type="EMBL" id="BGZN01000044">
    <property type="protein sequence ID" value="GBR74394.1"/>
    <property type="molecule type" value="Genomic_DNA"/>
</dbReference>
<keyword evidence="2" id="KW-1133">Transmembrane helix</keyword>
<reference evidence="3 4" key="1">
    <citation type="journal article" date="2019" name="ISME J.">
        <title>Genome analyses of uncultured TG2/ZB3 bacteria in 'Margulisbacteria' specifically attached to ectosymbiotic spirochetes of protists in the termite gut.</title>
        <authorList>
            <person name="Utami Y.D."/>
            <person name="Kuwahara H."/>
            <person name="Igai K."/>
            <person name="Murakami T."/>
            <person name="Sugaya K."/>
            <person name="Morikawa T."/>
            <person name="Nagura Y."/>
            <person name="Yuki M."/>
            <person name="Deevong P."/>
            <person name="Inoue T."/>
            <person name="Kihara K."/>
            <person name="Lo N."/>
            <person name="Yamada A."/>
            <person name="Ohkuma M."/>
            <person name="Hongoh Y."/>
        </authorList>
    </citation>
    <scope>NUCLEOTIDE SEQUENCE [LARGE SCALE GENOMIC DNA]</scope>
    <source>
        <strain evidence="3">NkOx7-01</strain>
    </source>
</reference>
<evidence type="ECO:0000256" key="1">
    <source>
        <dbReference type="ARBA" id="ARBA00010894"/>
    </source>
</evidence>
<keyword evidence="2" id="KW-0812">Transmembrane</keyword>
<evidence type="ECO:0000313" key="3">
    <source>
        <dbReference type="EMBL" id="GBR74394.1"/>
    </source>
</evidence>
<feature type="transmembrane region" description="Helical" evidence="2">
    <location>
        <begin position="12"/>
        <end position="36"/>
    </location>
</feature>
<dbReference type="GO" id="GO:0016020">
    <property type="term" value="C:membrane"/>
    <property type="evidence" value="ECO:0007669"/>
    <property type="project" value="InterPro"/>
</dbReference>
<keyword evidence="2" id="KW-0472">Membrane</keyword>
<name>A0A388TC63_TERA1</name>
<dbReference type="PANTHER" id="PTHR33219:SF14">
    <property type="entry name" value="PROTEIN COFACTOR ASSEMBLY OF COMPLEX C SUBUNIT B CCB3, CHLOROPLASTIC-RELATED"/>
    <property type="match status" value="1"/>
</dbReference>
<proteinExistence type="inferred from homology"/>
<comment type="caution">
    <text evidence="3">The sequence shown here is derived from an EMBL/GenBank/DDBJ whole genome shotgun (WGS) entry which is preliminary data.</text>
</comment>
<sequence>MTEILGLTHSIVRNFIDTVAYVLELLIIIRCVLSWFQPNPYHPVVRKIYELTDPLLRPFQGILHFGGLDLSPVLALLAIGFARSLLLRFV</sequence>